<gene>
    <name evidence="2" type="ORF">DRZ78_04260</name>
</gene>
<proteinExistence type="predicted"/>
<protein>
    <submittedName>
        <fullName evidence="2">Uncharacterized protein</fullName>
    </submittedName>
</protein>
<name>A0A662D268_UNCAE</name>
<evidence type="ECO:0000313" key="3">
    <source>
        <dbReference type="Proteomes" id="UP000277457"/>
    </source>
</evidence>
<feature type="region of interest" description="Disordered" evidence="1">
    <location>
        <begin position="80"/>
        <end position="111"/>
    </location>
</feature>
<sequence length="185" mass="21167">MDNELKNKLDKVKELISQGKVDDALMEVKSALNDDRFKPYSDALKKIKVDIIYAMNLERINKELGKRAYSRVVSELSLDKNKNPEKSKNVKTSENVKASESENITMTSPTPSFSLMPLPSPVVRVKLPDELNVDPYDLDKINLEHEIGPIGFVNDLRRTFMSIVDPFFPYHILEKTKKKTKKKEG</sequence>
<dbReference type="EMBL" id="QMPY01000158">
    <property type="protein sequence ID" value="RLE06702.1"/>
    <property type="molecule type" value="Genomic_DNA"/>
</dbReference>
<comment type="caution">
    <text evidence="2">The sequence shown here is derived from an EMBL/GenBank/DDBJ whole genome shotgun (WGS) entry which is preliminary data.</text>
</comment>
<reference evidence="2 3" key="1">
    <citation type="submission" date="2018-06" db="EMBL/GenBank/DDBJ databases">
        <title>Extensive metabolic versatility and redundancy in microbially diverse, dynamic hydrothermal sediments.</title>
        <authorList>
            <person name="Dombrowski N."/>
            <person name="Teske A."/>
            <person name="Baker B.J."/>
        </authorList>
    </citation>
    <scope>NUCLEOTIDE SEQUENCE [LARGE SCALE GENOMIC DNA]</scope>
    <source>
        <strain evidence="2">B7_G13</strain>
    </source>
</reference>
<evidence type="ECO:0000313" key="2">
    <source>
        <dbReference type="EMBL" id="RLE06702.1"/>
    </source>
</evidence>
<dbReference type="AlphaFoldDB" id="A0A662D268"/>
<accession>A0A662D268</accession>
<organism evidence="2 3">
    <name type="scientific">Aerophobetes bacterium</name>
    <dbReference type="NCBI Taxonomy" id="2030807"/>
    <lineage>
        <taxon>Bacteria</taxon>
        <taxon>Candidatus Aerophobota</taxon>
    </lineage>
</organism>
<feature type="compositionally biased region" description="Polar residues" evidence="1">
    <location>
        <begin position="90"/>
        <end position="111"/>
    </location>
</feature>
<dbReference type="Proteomes" id="UP000277457">
    <property type="component" value="Unassembled WGS sequence"/>
</dbReference>
<evidence type="ECO:0000256" key="1">
    <source>
        <dbReference type="SAM" id="MobiDB-lite"/>
    </source>
</evidence>